<dbReference type="EMBL" id="CP022987">
    <property type="protein sequence ID" value="QAA94890.1"/>
    <property type="molecule type" value="Genomic_DNA"/>
</dbReference>
<sequence length="186" mass="21243">MQRCRWCSDDPIYQAYHDTEWGVPSHDARHLFEKLLLEGFQAGLSWITVLKKRPHYRDVMFNFDAQALATMSDDYIETLMQDAGIIRNRLKLNAARSNARAWLELSDPVDYLWSFVGGKPVIHHYAAHQDIPVISPEAQTMSRALKKAGFTFVGPTICHSYLQAVGGFMDHTTDCFRHAALSTTQR</sequence>
<dbReference type="GO" id="GO:0006284">
    <property type="term" value="P:base-excision repair"/>
    <property type="evidence" value="ECO:0007669"/>
    <property type="project" value="InterPro"/>
</dbReference>
<dbReference type="OrthoDB" id="9807664at2"/>
<evidence type="ECO:0000256" key="4">
    <source>
        <dbReference type="ARBA" id="ARBA00022833"/>
    </source>
</evidence>
<dbReference type="GO" id="GO:0046872">
    <property type="term" value="F:metal ion binding"/>
    <property type="evidence" value="ECO:0007669"/>
    <property type="project" value="UniProtKB-KW"/>
</dbReference>
<dbReference type="SUPFAM" id="SSF48150">
    <property type="entry name" value="DNA-glycosylase"/>
    <property type="match status" value="1"/>
</dbReference>
<keyword evidence="11" id="KW-1185">Reference proteome</keyword>
<dbReference type="GO" id="GO:0008725">
    <property type="term" value="F:DNA-3-methyladenine glycosylase activity"/>
    <property type="evidence" value="ECO:0007669"/>
    <property type="project" value="UniProtKB-EC"/>
</dbReference>
<organism evidence="10 11">
    <name type="scientific">Pollutimonas thiosulfatoxidans</name>
    <dbReference type="NCBI Taxonomy" id="2028345"/>
    <lineage>
        <taxon>Bacteria</taxon>
        <taxon>Pseudomonadati</taxon>
        <taxon>Pseudomonadota</taxon>
        <taxon>Betaproteobacteria</taxon>
        <taxon>Burkholderiales</taxon>
        <taxon>Alcaligenaceae</taxon>
        <taxon>Pollutimonas</taxon>
    </lineage>
</organism>
<evidence type="ECO:0000313" key="10">
    <source>
        <dbReference type="EMBL" id="QAA94890.1"/>
    </source>
</evidence>
<keyword evidence="4 9" id="KW-0862">Zinc</keyword>
<protein>
    <recommendedName>
        <fullName evidence="8">DNA-3-methyladenine glycosylase I</fullName>
        <ecNumber evidence="8">3.2.2.20</ecNumber>
    </recommendedName>
</protein>
<dbReference type="InterPro" id="IPR052891">
    <property type="entry name" value="DNA-3mA_glycosylase"/>
</dbReference>
<feature type="binding site" evidence="9">
    <location>
        <position position="175"/>
    </location>
    <ligand>
        <name>Zn(2+)</name>
        <dbReference type="ChEBI" id="CHEBI:29105"/>
    </ligand>
</feature>
<gene>
    <name evidence="10" type="ORF">CKA81_14285</name>
</gene>
<evidence type="ECO:0000256" key="8">
    <source>
        <dbReference type="ARBA" id="ARBA00066766"/>
    </source>
</evidence>
<dbReference type="NCBIfam" id="TIGR00624">
    <property type="entry name" value="tag"/>
    <property type="match status" value="1"/>
</dbReference>
<evidence type="ECO:0000256" key="6">
    <source>
        <dbReference type="ARBA" id="ARBA00052558"/>
    </source>
</evidence>
<keyword evidence="5" id="KW-0234">DNA repair</keyword>
<dbReference type="Gene3D" id="1.10.340.30">
    <property type="entry name" value="Hypothetical protein, domain 2"/>
    <property type="match status" value="1"/>
</dbReference>
<evidence type="ECO:0000256" key="2">
    <source>
        <dbReference type="ARBA" id="ARBA00022763"/>
    </source>
</evidence>
<dbReference type="EC" id="3.2.2.20" evidence="8"/>
<dbReference type="Proteomes" id="UP000283474">
    <property type="component" value="Chromosome"/>
</dbReference>
<dbReference type="InterPro" id="IPR004597">
    <property type="entry name" value="Tag"/>
</dbReference>
<evidence type="ECO:0000256" key="9">
    <source>
        <dbReference type="PIRSR" id="PIRSR604597-1"/>
    </source>
</evidence>
<evidence type="ECO:0000256" key="1">
    <source>
        <dbReference type="ARBA" id="ARBA00022723"/>
    </source>
</evidence>
<keyword evidence="1 9" id="KW-0479">Metal-binding</keyword>
<dbReference type="KEGG" id="pus:CKA81_14285"/>
<comment type="function">
    <text evidence="7">Hydrolysis of the deoxyribose N-glycosidic bond to excise 3-methyladenine from the damaged DNA polymer formed by alkylation lesions.</text>
</comment>
<evidence type="ECO:0000256" key="5">
    <source>
        <dbReference type="ARBA" id="ARBA00023204"/>
    </source>
</evidence>
<keyword evidence="3" id="KW-0378">Hydrolase</keyword>
<name>A0A410GF18_9BURK</name>
<dbReference type="PANTHER" id="PTHR30037:SF4">
    <property type="entry name" value="DNA-3-METHYLADENINE GLYCOSYLASE I"/>
    <property type="match status" value="1"/>
</dbReference>
<dbReference type="RefSeq" id="WP_128355886.1">
    <property type="nucleotide sequence ID" value="NZ_CP022987.1"/>
</dbReference>
<dbReference type="FunFam" id="1.10.340.30:FF:000009">
    <property type="entry name" value="DNA-3-methyladenine glycosylase I"/>
    <property type="match status" value="1"/>
</dbReference>
<proteinExistence type="predicted"/>
<dbReference type="Pfam" id="PF03352">
    <property type="entry name" value="Adenine_glyco"/>
    <property type="match status" value="1"/>
</dbReference>
<accession>A0A410GF18</accession>
<feature type="binding site" evidence="9">
    <location>
        <position position="171"/>
    </location>
    <ligand>
        <name>Zn(2+)</name>
        <dbReference type="ChEBI" id="CHEBI:29105"/>
    </ligand>
</feature>
<dbReference type="PANTHER" id="PTHR30037">
    <property type="entry name" value="DNA-3-METHYLADENINE GLYCOSYLASE 1"/>
    <property type="match status" value="1"/>
</dbReference>
<dbReference type="InterPro" id="IPR005019">
    <property type="entry name" value="Adenine_glyco"/>
</dbReference>
<reference evidence="10 11" key="1">
    <citation type="submission" date="2017-08" db="EMBL/GenBank/DDBJ databases">
        <authorList>
            <person name="Park S.-J."/>
            <person name="Kim H."/>
        </authorList>
    </citation>
    <scope>NUCLEOTIDE SEQUENCE [LARGE SCALE GENOMIC DNA]</scope>
    <source>
        <strain evidence="11">ye3</strain>
    </source>
</reference>
<comment type="catalytic activity">
    <reaction evidence="6">
        <text>Hydrolysis of alkylated DNA, releasing 3-methyladenine.</text>
        <dbReference type="EC" id="3.2.2.20"/>
    </reaction>
</comment>
<dbReference type="AlphaFoldDB" id="A0A410GF18"/>
<evidence type="ECO:0000256" key="3">
    <source>
        <dbReference type="ARBA" id="ARBA00022801"/>
    </source>
</evidence>
<dbReference type="InterPro" id="IPR011257">
    <property type="entry name" value="DNA_glycosylase"/>
</dbReference>
<keyword evidence="2" id="KW-0227">DNA damage</keyword>
<feature type="binding site" evidence="9">
    <location>
        <position position="17"/>
    </location>
    <ligand>
        <name>Zn(2+)</name>
        <dbReference type="ChEBI" id="CHEBI:29105"/>
    </ligand>
</feature>
<feature type="binding site" evidence="9">
    <location>
        <position position="4"/>
    </location>
    <ligand>
        <name>Zn(2+)</name>
        <dbReference type="ChEBI" id="CHEBI:29105"/>
    </ligand>
</feature>
<evidence type="ECO:0000313" key="11">
    <source>
        <dbReference type="Proteomes" id="UP000283474"/>
    </source>
</evidence>
<evidence type="ECO:0000256" key="7">
    <source>
        <dbReference type="ARBA" id="ARBA00057608"/>
    </source>
</evidence>